<evidence type="ECO:0000256" key="4">
    <source>
        <dbReference type="ARBA" id="ARBA00023235"/>
    </source>
</evidence>
<evidence type="ECO:0000256" key="7">
    <source>
        <dbReference type="SAM" id="SignalP"/>
    </source>
</evidence>
<comment type="caution">
    <text evidence="9">The sequence shown here is derived from an EMBL/GenBank/DDBJ whole genome shotgun (WGS) entry which is preliminary data.</text>
</comment>
<dbReference type="PANTHER" id="PTHR43811:SF23">
    <property type="entry name" value="FKBP-TYPE 22 KDA PEPTIDYL-PROLYL CIS-TRANS ISOMERASE"/>
    <property type="match status" value="1"/>
</dbReference>
<accession>A0ABN1E648</accession>
<organism evidence="9 10">
    <name type="scientific">Rhizomicrobium electricum</name>
    <dbReference type="NCBI Taxonomy" id="480070"/>
    <lineage>
        <taxon>Bacteria</taxon>
        <taxon>Pseudomonadati</taxon>
        <taxon>Pseudomonadota</taxon>
        <taxon>Alphaproteobacteria</taxon>
        <taxon>Micropepsales</taxon>
        <taxon>Micropepsaceae</taxon>
        <taxon>Rhizomicrobium</taxon>
    </lineage>
</organism>
<dbReference type="InterPro" id="IPR046357">
    <property type="entry name" value="PPIase_dom_sf"/>
</dbReference>
<evidence type="ECO:0000259" key="8">
    <source>
        <dbReference type="PROSITE" id="PS50059"/>
    </source>
</evidence>
<dbReference type="EMBL" id="BAAADD010000001">
    <property type="protein sequence ID" value="GAA0559903.1"/>
    <property type="molecule type" value="Genomic_DNA"/>
</dbReference>
<feature type="signal peptide" evidence="7">
    <location>
        <begin position="1"/>
        <end position="18"/>
    </location>
</feature>
<dbReference type="InterPro" id="IPR001179">
    <property type="entry name" value="PPIase_FKBP_dom"/>
</dbReference>
<dbReference type="EC" id="5.2.1.8" evidence="6"/>
<evidence type="ECO:0000313" key="9">
    <source>
        <dbReference type="EMBL" id="GAA0559903.1"/>
    </source>
</evidence>
<feature type="chain" id="PRO_5045550347" description="Peptidyl-prolyl cis-trans isomerase" evidence="7">
    <location>
        <begin position="19"/>
        <end position="165"/>
    </location>
</feature>
<evidence type="ECO:0000256" key="5">
    <source>
        <dbReference type="PROSITE-ProRule" id="PRU00277"/>
    </source>
</evidence>
<comment type="catalytic activity">
    <reaction evidence="1 5 6">
        <text>[protein]-peptidylproline (omega=180) = [protein]-peptidylproline (omega=0)</text>
        <dbReference type="Rhea" id="RHEA:16237"/>
        <dbReference type="Rhea" id="RHEA-COMP:10747"/>
        <dbReference type="Rhea" id="RHEA-COMP:10748"/>
        <dbReference type="ChEBI" id="CHEBI:83833"/>
        <dbReference type="ChEBI" id="CHEBI:83834"/>
        <dbReference type="EC" id="5.2.1.8"/>
    </reaction>
</comment>
<evidence type="ECO:0000256" key="3">
    <source>
        <dbReference type="ARBA" id="ARBA00023110"/>
    </source>
</evidence>
<protein>
    <recommendedName>
        <fullName evidence="6">Peptidyl-prolyl cis-trans isomerase</fullName>
        <ecNumber evidence="6">5.2.1.8</ecNumber>
    </recommendedName>
</protein>
<gene>
    <name evidence="9" type="ORF">GCM10008942_05480</name>
</gene>
<evidence type="ECO:0000256" key="1">
    <source>
        <dbReference type="ARBA" id="ARBA00000971"/>
    </source>
</evidence>
<dbReference type="Gene3D" id="3.10.50.40">
    <property type="match status" value="1"/>
</dbReference>
<dbReference type="SUPFAM" id="SSF54534">
    <property type="entry name" value="FKBP-like"/>
    <property type="match status" value="1"/>
</dbReference>
<dbReference type="PROSITE" id="PS50059">
    <property type="entry name" value="FKBP_PPIASE"/>
    <property type="match status" value="1"/>
</dbReference>
<dbReference type="RefSeq" id="WP_166931465.1">
    <property type="nucleotide sequence ID" value="NZ_BAAADD010000001.1"/>
</dbReference>
<reference evidence="9 10" key="1">
    <citation type="journal article" date="2019" name="Int. J. Syst. Evol. Microbiol.">
        <title>The Global Catalogue of Microorganisms (GCM) 10K type strain sequencing project: providing services to taxonomists for standard genome sequencing and annotation.</title>
        <authorList>
            <consortium name="The Broad Institute Genomics Platform"/>
            <consortium name="The Broad Institute Genome Sequencing Center for Infectious Disease"/>
            <person name="Wu L."/>
            <person name="Ma J."/>
        </authorList>
    </citation>
    <scope>NUCLEOTIDE SEQUENCE [LARGE SCALE GENOMIC DNA]</scope>
    <source>
        <strain evidence="9 10">JCM 15089</strain>
    </source>
</reference>
<keyword evidence="4 5" id="KW-0413">Isomerase</keyword>
<evidence type="ECO:0000256" key="2">
    <source>
        <dbReference type="ARBA" id="ARBA00006577"/>
    </source>
</evidence>
<keyword evidence="10" id="KW-1185">Reference proteome</keyword>
<dbReference type="Proteomes" id="UP001499951">
    <property type="component" value="Unassembled WGS sequence"/>
</dbReference>
<name>A0ABN1E648_9PROT</name>
<keyword evidence="7" id="KW-0732">Signal</keyword>
<evidence type="ECO:0000256" key="6">
    <source>
        <dbReference type="RuleBase" id="RU003915"/>
    </source>
</evidence>
<evidence type="ECO:0000313" key="10">
    <source>
        <dbReference type="Proteomes" id="UP001499951"/>
    </source>
</evidence>
<feature type="domain" description="PPIase FKBP-type" evidence="8">
    <location>
        <begin position="71"/>
        <end position="157"/>
    </location>
</feature>
<keyword evidence="3 5" id="KW-0697">Rotamase</keyword>
<dbReference type="PROSITE" id="PS51257">
    <property type="entry name" value="PROKAR_LIPOPROTEIN"/>
    <property type="match status" value="1"/>
</dbReference>
<proteinExistence type="inferred from homology"/>
<dbReference type="Pfam" id="PF00254">
    <property type="entry name" value="FKBP_C"/>
    <property type="match status" value="1"/>
</dbReference>
<sequence length="165" mass="17278">MRLTTLVMAAAMVLVVGACGNKSKAATADPLSEAANAAYLKDNAKKSGVVSVPGIQYEVLKKGDGPQPERRDCVVVNYKGSLISGKVFDQTEPGQPATFPAGRLIPGWVEALQMMHAGDKWRLVIPSGLAYGKDGAGDGVIPANQTLVFELELLKVIPKCEGLGG</sequence>
<dbReference type="PANTHER" id="PTHR43811">
    <property type="entry name" value="FKBP-TYPE PEPTIDYL-PROLYL CIS-TRANS ISOMERASE FKPA"/>
    <property type="match status" value="1"/>
</dbReference>
<comment type="similarity">
    <text evidence="2 6">Belongs to the FKBP-type PPIase family.</text>
</comment>